<organism evidence="3 4">
    <name type="scientific">Leptobrachium leishanense</name>
    <name type="common">Leishan spiny toad</name>
    <dbReference type="NCBI Taxonomy" id="445787"/>
    <lineage>
        <taxon>Eukaryota</taxon>
        <taxon>Metazoa</taxon>
        <taxon>Chordata</taxon>
        <taxon>Craniata</taxon>
        <taxon>Vertebrata</taxon>
        <taxon>Euteleostomi</taxon>
        <taxon>Amphibia</taxon>
        <taxon>Batrachia</taxon>
        <taxon>Anura</taxon>
        <taxon>Pelobatoidea</taxon>
        <taxon>Megophryidae</taxon>
        <taxon>Leptobrachium</taxon>
    </lineage>
</organism>
<dbReference type="Pfam" id="PF07985">
    <property type="entry name" value="SRR1"/>
    <property type="match status" value="1"/>
</dbReference>
<evidence type="ECO:0000259" key="2">
    <source>
        <dbReference type="Pfam" id="PF07985"/>
    </source>
</evidence>
<evidence type="ECO:0000313" key="4">
    <source>
        <dbReference type="Proteomes" id="UP000694569"/>
    </source>
</evidence>
<dbReference type="PANTHER" id="PTHR28626:SF3">
    <property type="entry name" value="SRR1-LIKE PROTEIN"/>
    <property type="match status" value="1"/>
</dbReference>
<comment type="similarity">
    <text evidence="1">Belongs to the SRR1 family.</text>
</comment>
<evidence type="ECO:0000313" key="3">
    <source>
        <dbReference type="Ensembl" id="ENSLLEP00000003604.1"/>
    </source>
</evidence>
<keyword evidence="4" id="KW-1185">Reference proteome</keyword>
<dbReference type="GO" id="GO:0005737">
    <property type="term" value="C:cytoplasm"/>
    <property type="evidence" value="ECO:0007669"/>
    <property type="project" value="TreeGrafter"/>
</dbReference>
<proteinExistence type="inferred from homology"/>
<dbReference type="InterPro" id="IPR012942">
    <property type="entry name" value="SRR1-like"/>
</dbReference>
<dbReference type="OrthoDB" id="551431at2759"/>
<protein>
    <submittedName>
        <fullName evidence="3">SRR1 domain containing</fullName>
    </submittedName>
</protein>
<dbReference type="AlphaFoldDB" id="A0A8C5LQE6"/>
<dbReference type="Ensembl" id="ENSLLET00000003775.1">
    <property type="protein sequence ID" value="ENSLLEP00000003604.1"/>
    <property type="gene ID" value="ENSLLEG00000002329.1"/>
</dbReference>
<dbReference type="InterPro" id="IPR040044">
    <property type="entry name" value="SRR1L"/>
</dbReference>
<name>A0A8C5LQE6_9ANUR</name>
<dbReference type="PANTHER" id="PTHR28626">
    <property type="entry name" value="SRR1-LIKE PROTEIN"/>
    <property type="match status" value="1"/>
</dbReference>
<gene>
    <name evidence="3" type="primary">SRRD</name>
</gene>
<sequence length="311" mass="35525">MEGTDWQVVKKKKAAKKMVRSNETCVLKVEMCPVLQLSDSVQEQHNLIQRIYSTMENVKQSEFWCSCQECFSACLHKLALPPDGDDSGIHEMESSNNAEGKQKGLLRPDCVCYGLGNFSSCVISRHQLAFLLLFLDQLKIPTDQTCVFDPVFTALEKSVLQNLGLTVIFENEEGKRTVCKPTVFYMPHCGKALYNNLLWSNWTQEALSNIVLIGNSFKGIEERLFSRILLKHYTYINKCLPVVEEASLPESHQYNDVFNDTSIHIFPVHKLRTLPTEVWQLPEAPQYQDCEDLEIIENSKANNNSLDIRNI</sequence>
<reference evidence="3" key="1">
    <citation type="submission" date="2025-08" db="UniProtKB">
        <authorList>
            <consortium name="Ensembl"/>
        </authorList>
    </citation>
    <scope>IDENTIFICATION</scope>
</reference>
<dbReference type="GO" id="GO:0005634">
    <property type="term" value="C:nucleus"/>
    <property type="evidence" value="ECO:0007669"/>
    <property type="project" value="TreeGrafter"/>
</dbReference>
<dbReference type="Proteomes" id="UP000694569">
    <property type="component" value="Unplaced"/>
</dbReference>
<feature type="domain" description="SRR1-like" evidence="2">
    <location>
        <begin position="108"/>
        <end position="265"/>
    </location>
</feature>
<dbReference type="GeneTree" id="ENSGT00390000003948"/>
<accession>A0A8C5LQE6</accession>
<evidence type="ECO:0000256" key="1">
    <source>
        <dbReference type="ARBA" id="ARBA00009856"/>
    </source>
</evidence>
<reference evidence="3" key="2">
    <citation type="submission" date="2025-09" db="UniProtKB">
        <authorList>
            <consortium name="Ensembl"/>
        </authorList>
    </citation>
    <scope>IDENTIFICATION</scope>
</reference>